<dbReference type="GO" id="GO:0030313">
    <property type="term" value="C:cell envelope"/>
    <property type="evidence" value="ECO:0007669"/>
    <property type="project" value="UniProtKB-SubCell"/>
</dbReference>
<proteinExistence type="inferred from homology"/>
<evidence type="ECO:0000256" key="3">
    <source>
        <dbReference type="ARBA" id="ARBA00022729"/>
    </source>
</evidence>
<dbReference type="RefSeq" id="WP_153421810.1">
    <property type="nucleotide sequence ID" value="NZ_WFLM01000008.1"/>
</dbReference>
<dbReference type="OrthoDB" id="9807134at2"/>
<evidence type="ECO:0000256" key="4">
    <source>
        <dbReference type="RuleBase" id="RU003744"/>
    </source>
</evidence>
<organism evidence="6 7">
    <name type="scientific">Silvanigrella paludirubra</name>
    <dbReference type="NCBI Taxonomy" id="2499159"/>
    <lineage>
        <taxon>Bacteria</taxon>
        <taxon>Pseudomonadati</taxon>
        <taxon>Bdellovibrionota</taxon>
        <taxon>Oligoflexia</taxon>
        <taxon>Silvanigrellales</taxon>
        <taxon>Silvanigrellaceae</taxon>
        <taxon>Silvanigrella</taxon>
    </lineage>
</organism>
<protein>
    <submittedName>
        <fullName evidence="6">Transporter substrate-binding domain-containing protein</fullName>
    </submittedName>
</protein>
<comment type="caution">
    <text evidence="6">The sequence shown here is derived from an EMBL/GenBank/DDBJ whole genome shotgun (WGS) entry which is preliminary data.</text>
</comment>
<evidence type="ECO:0000259" key="5">
    <source>
        <dbReference type="SMART" id="SM00062"/>
    </source>
</evidence>
<dbReference type="SUPFAM" id="SSF53850">
    <property type="entry name" value="Periplasmic binding protein-like II"/>
    <property type="match status" value="1"/>
</dbReference>
<comment type="similarity">
    <text evidence="2 4">Belongs to the bacterial solute-binding protein 3 family.</text>
</comment>
<accession>A0A6N6VQK9</accession>
<feature type="domain" description="Solute-binding protein family 3/N-terminal" evidence="5">
    <location>
        <begin position="43"/>
        <end position="279"/>
    </location>
</feature>
<evidence type="ECO:0000313" key="6">
    <source>
        <dbReference type="EMBL" id="KAB8036120.1"/>
    </source>
</evidence>
<dbReference type="PANTHER" id="PTHR35936">
    <property type="entry name" value="MEMBRANE-BOUND LYTIC MUREIN TRANSGLYCOSYLASE F"/>
    <property type="match status" value="1"/>
</dbReference>
<dbReference type="InterPro" id="IPR018313">
    <property type="entry name" value="SBP_3_CS"/>
</dbReference>
<dbReference type="PROSITE" id="PS01039">
    <property type="entry name" value="SBP_BACTERIAL_3"/>
    <property type="match status" value="1"/>
</dbReference>
<dbReference type="PANTHER" id="PTHR35936:SF17">
    <property type="entry name" value="ARGININE-BINDING EXTRACELLULAR PROTEIN ARTP"/>
    <property type="match status" value="1"/>
</dbReference>
<dbReference type="CDD" id="cd13530">
    <property type="entry name" value="PBP2_peptides_like"/>
    <property type="match status" value="1"/>
</dbReference>
<dbReference type="Pfam" id="PF00497">
    <property type="entry name" value="SBP_bac_3"/>
    <property type="match status" value="1"/>
</dbReference>
<evidence type="ECO:0000313" key="7">
    <source>
        <dbReference type="Proteomes" id="UP000437748"/>
    </source>
</evidence>
<dbReference type="EMBL" id="WFLM01000008">
    <property type="protein sequence ID" value="KAB8036120.1"/>
    <property type="molecule type" value="Genomic_DNA"/>
</dbReference>
<dbReference type="Proteomes" id="UP000437748">
    <property type="component" value="Unassembled WGS sequence"/>
</dbReference>
<keyword evidence="7" id="KW-1185">Reference proteome</keyword>
<dbReference type="AlphaFoldDB" id="A0A6N6VQK9"/>
<dbReference type="Gene3D" id="3.40.190.10">
    <property type="entry name" value="Periplasmic binding protein-like II"/>
    <property type="match status" value="2"/>
</dbReference>
<dbReference type="SMART" id="SM00062">
    <property type="entry name" value="PBPb"/>
    <property type="match status" value="1"/>
</dbReference>
<gene>
    <name evidence="6" type="ORF">GCL60_16280</name>
</gene>
<sequence length="280" mass="32403">MKLLFKKMYLLLYNLFLFSIIFSHFQIKAELPSDIKHIISRGKLIVAVNSVDYPPFFYHNKDNKLEGYDIDIAHDIAKYLGIAVEFNQSANTFKGVVNLVENDKADLAISAISGTLTRGLIVRFSDPYVTPNQSLILNRLLEVQISNHIKIAPSKAKIAILNNSSYEDFAKQNYDYFKNNFGDFSFVKYDSLEQAFSDVLDGNILGLYVDEIYANYMTYANKKANIFTHKRIVQEAIDPISIAVNWKNPNLAYWVNLYIRRMKFNGKEKILYNKYLRDKK</sequence>
<dbReference type="InterPro" id="IPR001638">
    <property type="entry name" value="Solute-binding_3/MltF_N"/>
</dbReference>
<evidence type="ECO:0000256" key="1">
    <source>
        <dbReference type="ARBA" id="ARBA00004196"/>
    </source>
</evidence>
<comment type="subcellular location">
    <subcellularLocation>
        <location evidence="1">Cell envelope</location>
    </subcellularLocation>
</comment>
<keyword evidence="3" id="KW-0732">Signal</keyword>
<evidence type="ECO:0000256" key="2">
    <source>
        <dbReference type="ARBA" id="ARBA00010333"/>
    </source>
</evidence>
<name>A0A6N6VQK9_9BACT</name>
<reference evidence="6 7" key="1">
    <citation type="submission" date="2019-10" db="EMBL/GenBank/DDBJ databases">
        <title>New species of Slilvanegrellaceae.</title>
        <authorList>
            <person name="Pitt A."/>
            <person name="Hahn M.W."/>
        </authorList>
    </citation>
    <scope>NUCLEOTIDE SEQUENCE [LARGE SCALE GENOMIC DNA]</scope>
    <source>
        <strain evidence="6 7">SP-Ram-0.45-NSY-1</strain>
    </source>
</reference>